<dbReference type="Proteomes" id="UP000261739">
    <property type="component" value="Unassembled WGS sequence"/>
</dbReference>
<evidence type="ECO:0000313" key="3">
    <source>
        <dbReference type="Proteomes" id="UP000261739"/>
    </source>
</evidence>
<dbReference type="RefSeq" id="WP_010122263.1">
    <property type="nucleotide sequence ID" value="NZ_DAITTW010000070.1"/>
</dbReference>
<dbReference type="STRING" id="863239.GCA_000213935_00331"/>
<dbReference type="Pfam" id="PF18726">
    <property type="entry name" value="HEPN_SAV_6107"/>
    <property type="match status" value="1"/>
</dbReference>
<evidence type="ECO:0000313" key="2">
    <source>
        <dbReference type="EMBL" id="HCT15767.1"/>
    </source>
</evidence>
<dbReference type="AlphaFoldDB" id="A0A3D4T3B3"/>
<protein>
    <recommendedName>
        <fullName evidence="1">SAV-6107-like HEPN domain-containing protein</fullName>
    </recommendedName>
</protein>
<gene>
    <name evidence="2" type="ORF">DIW82_13540</name>
</gene>
<evidence type="ECO:0000259" key="1">
    <source>
        <dbReference type="Pfam" id="PF18726"/>
    </source>
</evidence>
<comment type="caution">
    <text evidence="2">The sequence shown here is derived from an EMBL/GenBank/DDBJ whole genome shotgun (WGS) entry which is preliminary data.</text>
</comment>
<proteinExistence type="predicted"/>
<organism evidence="2 3">
    <name type="scientific">Corynebacterium nuruki</name>
    <dbReference type="NCBI Taxonomy" id="1032851"/>
    <lineage>
        <taxon>Bacteria</taxon>
        <taxon>Bacillati</taxon>
        <taxon>Actinomycetota</taxon>
        <taxon>Actinomycetes</taxon>
        <taxon>Mycobacteriales</taxon>
        <taxon>Corynebacteriaceae</taxon>
        <taxon>Corynebacterium</taxon>
    </lineage>
</organism>
<reference evidence="2 3" key="1">
    <citation type="journal article" date="2018" name="Nat. Biotechnol.">
        <title>A standardized bacterial taxonomy based on genome phylogeny substantially revises the tree of life.</title>
        <authorList>
            <person name="Parks D.H."/>
            <person name="Chuvochina M."/>
            <person name="Waite D.W."/>
            <person name="Rinke C."/>
            <person name="Skarshewski A."/>
            <person name="Chaumeil P.A."/>
            <person name="Hugenholtz P."/>
        </authorList>
    </citation>
    <scope>NUCLEOTIDE SEQUENCE [LARGE SCALE GENOMIC DNA]</scope>
    <source>
        <strain evidence="2">UBA11247</strain>
    </source>
</reference>
<feature type="domain" description="SAV-6107-like HEPN" evidence="1">
    <location>
        <begin position="50"/>
        <end position="143"/>
    </location>
</feature>
<sequence length="154" mass="17052">MAQDRAAGRNGAARYAAAGNVARLRSREGSASPAAFVEEAERLLERSRSEDRPEDRITWAYRAALRAAGAVIQTARKKRRRLPSGSAWVRLRTLSPDMSEWAAEFDEQARYVARVEMGLEHGLAPEAADRIYARACDFVDAVRIRTGYLGEDAA</sequence>
<dbReference type="EMBL" id="DQID01000341">
    <property type="protein sequence ID" value="HCT15767.1"/>
    <property type="molecule type" value="Genomic_DNA"/>
</dbReference>
<accession>A0A3D4T3B3</accession>
<dbReference type="InterPro" id="IPR040891">
    <property type="entry name" value="HEPN_SAV_6107"/>
</dbReference>
<name>A0A3D4T3B3_9CORY</name>